<dbReference type="OrthoDB" id="7471538at2"/>
<dbReference type="Gene3D" id="3.30.160.150">
    <property type="entry name" value="Lipoprotein like domain"/>
    <property type="match status" value="1"/>
</dbReference>
<organism evidence="1 2">
    <name type="scientific">Sphingobium baderi</name>
    <dbReference type="NCBI Taxonomy" id="1332080"/>
    <lineage>
        <taxon>Bacteria</taxon>
        <taxon>Pseudomonadati</taxon>
        <taxon>Pseudomonadota</taxon>
        <taxon>Alphaproteobacteria</taxon>
        <taxon>Sphingomonadales</taxon>
        <taxon>Sphingomonadaceae</taxon>
        <taxon>Sphingobium</taxon>
    </lineage>
</organism>
<dbReference type="GO" id="GO:0019867">
    <property type="term" value="C:outer membrane"/>
    <property type="evidence" value="ECO:0007669"/>
    <property type="project" value="InterPro"/>
</dbReference>
<name>A0A0S3EVV0_9SPHN</name>
<dbReference type="Proteomes" id="UP000056968">
    <property type="component" value="Chromosome"/>
</dbReference>
<evidence type="ECO:0000313" key="2">
    <source>
        <dbReference type="Proteomes" id="UP000056968"/>
    </source>
</evidence>
<dbReference type="AlphaFoldDB" id="A0A0S3EVV0"/>
<dbReference type="InterPro" id="IPR007485">
    <property type="entry name" value="LPS_assembly_LptE"/>
</dbReference>
<gene>
    <name evidence="1" type="ORF">ATN00_03815</name>
</gene>
<dbReference type="KEGG" id="sbd:ATN00_03815"/>
<reference evidence="1 2" key="1">
    <citation type="submission" date="2015-11" db="EMBL/GenBank/DDBJ databases">
        <title>A Two-component Flavoprotein Monooxygenase System MeaXY Responsible for para-Hydroxylation of 2-Methyl-6-ethylaniline and 2,6-Diethylaniline in Sphingobium baderi DE-13.</title>
        <authorList>
            <person name="Cheng M."/>
            <person name="Meng Q."/>
            <person name="Yang Y."/>
            <person name="Chu C."/>
            <person name="Yan X."/>
            <person name="He J."/>
            <person name="Li S."/>
        </authorList>
    </citation>
    <scope>NUCLEOTIDE SEQUENCE [LARGE SCALE GENOMIC DNA]</scope>
    <source>
        <strain evidence="1 2">DE-13</strain>
    </source>
</reference>
<evidence type="ECO:0008006" key="3">
    <source>
        <dbReference type="Google" id="ProtNLM"/>
    </source>
</evidence>
<dbReference type="GO" id="GO:0043165">
    <property type="term" value="P:Gram-negative-bacterium-type cell outer membrane assembly"/>
    <property type="evidence" value="ECO:0007669"/>
    <property type="project" value="InterPro"/>
</dbReference>
<proteinExistence type="predicted"/>
<evidence type="ECO:0000313" key="1">
    <source>
        <dbReference type="EMBL" id="ALR19567.1"/>
    </source>
</evidence>
<dbReference type="PROSITE" id="PS51257">
    <property type="entry name" value="PROKAR_LIPOPROTEIN"/>
    <property type="match status" value="1"/>
</dbReference>
<dbReference type="RefSeq" id="WP_062062359.1">
    <property type="nucleotide sequence ID" value="NZ_CP013264.1"/>
</dbReference>
<accession>A0A0S3EVV0</accession>
<keyword evidence="2" id="KW-1185">Reference proteome</keyword>
<dbReference type="EMBL" id="CP013264">
    <property type="protein sequence ID" value="ALR19567.1"/>
    <property type="molecule type" value="Genomic_DNA"/>
</dbReference>
<dbReference type="STRING" id="1332080.ATN00_03815"/>
<dbReference type="Pfam" id="PF04390">
    <property type="entry name" value="LptE"/>
    <property type="match status" value="1"/>
</dbReference>
<sequence length="168" mass="17864">MKRIIPLLAVTVLLSACGLRPVYGGGGHGAVAQALGNIEVEPIEGKSGWLVRNALNDRLSTMSGNGPSYKLVVKLDDQISGFGLRSDAAITRERRTLRARYRLIDGATGAQVLDDTAGSDAGIDVTSSEYATIAAEDTALERLSQTIADQIVARLAMFAARNQRHEGQ</sequence>
<protein>
    <recommendedName>
        <fullName evidence="3">Secreted (Periplasmic)-like protein</fullName>
    </recommendedName>
</protein>